<accession>A0A4Y2T7I1</accession>
<name>A0A4Y2T7I1_ARAVE</name>
<protein>
    <submittedName>
        <fullName evidence="2">Uncharacterized protein</fullName>
    </submittedName>
</protein>
<dbReference type="Proteomes" id="UP000499080">
    <property type="component" value="Unassembled WGS sequence"/>
</dbReference>
<feature type="region of interest" description="Disordered" evidence="1">
    <location>
        <begin position="61"/>
        <end position="102"/>
    </location>
</feature>
<evidence type="ECO:0000313" key="3">
    <source>
        <dbReference type="Proteomes" id="UP000499080"/>
    </source>
</evidence>
<organism evidence="2 3">
    <name type="scientific">Araneus ventricosus</name>
    <name type="common">Orbweaver spider</name>
    <name type="synonym">Epeira ventricosa</name>
    <dbReference type="NCBI Taxonomy" id="182803"/>
    <lineage>
        <taxon>Eukaryota</taxon>
        <taxon>Metazoa</taxon>
        <taxon>Ecdysozoa</taxon>
        <taxon>Arthropoda</taxon>
        <taxon>Chelicerata</taxon>
        <taxon>Arachnida</taxon>
        <taxon>Araneae</taxon>
        <taxon>Araneomorphae</taxon>
        <taxon>Entelegynae</taxon>
        <taxon>Araneoidea</taxon>
        <taxon>Araneidae</taxon>
        <taxon>Araneus</taxon>
    </lineage>
</organism>
<dbReference type="EMBL" id="BGPR01026313">
    <property type="protein sequence ID" value="GBN95910.1"/>
    <property type="molecule type" value="Genomic_DNA"/>
</dbReference>
<proteinExistence type="predicted"/>
<dbReference type="AlphaFoldDB" id="A0A4Y2T7I1"/>
<reference evidence="2 3" key="1">
    <citation type="journal article" date="2019" name="Sci. Rep.">
        <title>Orb-weaving spider Araneus ventricosus genome elucidates the spidroin gene catalogue.</title>
        <authorList>
            <person name="Kono N."/>
            <person name="Nakamura H."/>
            <person name="Ohtoshi R."/>
            <person name="Moran D.A.P."/>
            <person name="Shinohara A."/>
            <person name="Yoshida Y."/>
            <person name="Fujiwara M."/>
            <person name="Mori M."/>
            <person name="Tomita M."/>
            <person name="Arakawa K."/>
        </authorList>
    </citation>
    <scope>NUCLEOTIDE SEQUENCE [LARGE SCALE GENOMIC DNA]</scope>
</reference>
<gene>
    <name evidence="2" type="ORF">AVEN_108689_1</name>
</gene>
<evidence type="ECO:0000256" key="1">
    <source>
        <dbReference type="SAM" id="MobiDB-lite"/>
    </source>
</evidence>
<sequence>MKSSFVEGRDSCLYGMPLLKNQFNFRNHLGITAFVASNPITPLIQVQGTIFIRWMDPRHSTLKSTRHKTRQRTTSQDKYTEKKKQRHHGKNPDGSSSATYHKKEKAVNCNRFSFEKNQILILPHA</sequence>
<keyword evidence="3" id="KW-1185">Reference proteome</keyword>
<evidence type="ECO:0000313" key="2">
    <source>
        <dbReference type="EMBL" id="GBN95910.1"/>
    </source>
</evidence>
<feature type="compositionally biased region" description="Basic residues" evidence="1">
    <location>
        <begin position="61"/>
        <end position="71"/>
    </location>
</feature>
<comment type="caution">
    <text evidence="2">The sequence shown here is derived from an EMBL/GenBank/DDBJ whole genome shotgun (WGS) entry which is preliminary data.</text>
</comment>